<dbReference type="AlphaFoldDB" id="R7ZL37"/>
<dbReference type="STRING" id="1232681.ADIS_4758"/>
<sequence length="38" mass="4421">MVTPLFSTPKPFLKIKNKEKFKAYIKASPNSWLKNVIL</sequence>
<comment type="caution">
    <text evidence="1">The sequence shown here is derived from an EMBL/GenBank/DDBJ whole genome shotgun (WGS) entry which is preliminary data.</text>
</comment>
<reference evidence="1 2" key="1">
    <citation type="submission" date="2013-02" db="EMBL/GenBank/DDBJ databases">
        <title>A novel strain isolated from Lonar lake, Maharashtra, India.</title>
        <authorList>
            <person name="Singh A."/>
        </authorList>
    </citation>
    <scope>NUCLEOTIDE SEQUENCE [LARGE SCALE GENOMIC DNA]</scope>
    <source>
        <strain evidence="1 2">AK24</strain>
    </source>
</reference>
<name>R7ZL37_9BACT</name>
<keyword evidence="2" id="KW-1185">Reference proteome</keyword>
<dbReference type="EMBL" id="AQHR01000122">
    <property type="protein sequence ID" value="EON74787.1"/>
    <property type="molecule type" value="Genomic_DNA"/>
</dbReference>
<proteinExistence type="predicted"/>
<gene>
    <name evidence="1" type="ORF">ADIS_4758</name>
</gene>
<dbReference type="Proteomes" id="UP000013909">
    <property type="component" value="Unassembled WGS sequence"/>
</dbReference>
<evidence type="ECO:0000313" key="2">
    <source>
        <dbReference type="Proteomes" id="UP000013909"/>
    </source>
</evidence>
<evidence type="ECO:0000313" key="1">
    <source>
        <dbReference type="EMBL" id="EON74787.1"/>
    </source>
</evidence>
<protein>
    <submittedName>
        <fullName evidence="1">Uncharacterized protein</fullName>
    </submittedName>
</protein>
<accession>R7ZL37</accession>
<organism evidence="1 2">
    <name type="scientific">Lunatimonas lonarensis</name>
    <dbReference type="NCBI Taxonomy" id="1232681"/>
    <lineage>
        <taxon>Bacteria</taxon>
        <taxon>Pseudomonadati</taxon>
        <taxon>Bacteroidota</taxon>
        <taxon>Cytophagia</taxon>
        <taxon>Cytophagales</taxon>
        <taxon>Cyclobacteriaceae</taxon>
    </lineage>
</organism>